<protein>
    <recommendedName>
        <fullName evidence="4">ParA family protein</fullName>
    </recommendedName>
</protein>
<dbReference type="OrthoDB" id="5243870at2"/>
<organism evidence="2 3">
    <name type="scientific">Pseudoclavibacter endophyticus</name>
    <dbReference type="NCBI Taxonomy" id="1778590"/>
    <lineage>
        <taxon>Bacteria</taxon>
        <taxon>Bacillati</taxon>
        <taxon>Actinomycetota</taxon>
        <taxon>Actinomycetes</taxon>
        <taxon>Micrococcales</taxon>
        <taxon>Microbacteriaceae</taxon>
        <taxon>Pseudoclavibacter</taxon>
    </lineage>
</organism>
<comment type="caution">
    <text evidence="2">The sequence shown here is derived from an EMBL/GenBank/DDBJ whole genome shotgun (WGS) entry which is preliminary data.</text>
</comment>
<keyword evidence="3" id="KW-1185">Reference proteome</keyword>
<evidence type="ECO:0008006" key="4">
    <source>
        <dbReference type="Google" id="ProtNLM"/>
    </source>
</evidence>
<dbReference type="InterPro" id="IPR027417">
    <property type="entry name" value="P-loop_NTPase"/>
</dbReference>
<dbReference type="SUPFAM" id="SSF52540">
    <property type="entry name" value="P-loop containing nucleoside triphosphate hydrolases"/>
    <property type="match status" value="1"/>
</dbReference>
<dbReference type="AlphaFoldDB" id="A0A6H9WD19"/>
<name>A0A6H9WD19_9MICO</name>
<accession>A0A6H9WD19</accession>
<evidence type="ECO:0000256" key="1">
    <source>
        <dbReference type="SAM" id="MobiDB-lite"/>
    </source>
</evidence>
<proteinExistence type="predicted"/>
<feature type="region of interest" description="Disordered" evidence="1">
    <location>
        <begin position="268"/>
        <end position="304"/>
    </location>
</feature>
<gene>
    <name evidence="2" type="ORF">F8O04_00665</name>
</gene>
<evidence type="ECO:0000313" key="2">
    <source>
        <dbReference type="EMBL" id="KAB1648852.1"/>
    </source>
</evidence>
<evidence type="ECO:0000313" key="3">
    <source>
        <dbReference type="Proteomes" id="UP000431744"/>
    </source>
</evidence>
<reference evidence="2 3" key="1">
    <citation type="submission" date="2019-09" db="EMBL/GenBank/DDBJ databases">
        <title>Phylogeny of genus Pseudoclavibacter and closely related genus.</title>
        <authorList>
            <person name="Li Y."/>
        </authorList>
    </citation>
    <scope>NUCLEOTIDE SEQUENCE [LARGE SCALE GENOMIC DNA]</scope>
    <source>
        <strain evidence="2 3">EGI 60007</strain>
    </source>
</reference>
<dbReference type="Gene3D" id="3.40.50.300">
    <property type="entry name" value="P-loop containing nucleotide triphosphate hydrolases"/>
    <property type="match status" value="1"/>
</dbReference>
<sequence length="304" mass="30916">MAIITLSALGHSPGTTTTAVAMAMGWHRPVMLVEADTSTTSSILAGRLRGQVPHLAGLTNLASAATHGELSPSLMLANSVELRPDRRLVPGFSTLGAARGAATFWADLLPALGSLDAAGTDVIVDLGRCDADDPRAALVASADLVFVATGTTLPDIAATTAAVTGRTTRLGDLATLLDDVGHGTALRLVLIERAAENYSSAEIRRVTGLPVVGSLPYAPDAAAVHCLGVPGGTVRRGQRRAYERSVGALIDGATRAIASRRELIDPAAASGVGPGQSAAGADAGRDARVGGPAAWSVERREAAR</sequence>
<dbReference type="Proteomes" id="UP000431744">
    <property type="component" value="Unassembled WGS sequence"/>
</dbReference>
<dbReference type="EMBL" id="WBJY01000001">
    <property type="protein sequence ID" value="KAB1648852.1"/>
    <property type="molecule type" value="Genomic_DNA"/>
</dbReference>
<dbReference type="RefSeq" id="WP_158027406.1">
    <property type="nucleotide sequence ID" value="NZ_BMHG01000001.1"/>
</dbReference>